<evidence type="ECO:0000313" key="5">
    <source>
        <dbReference type="EMBL" id="RDJ22198.1"/>
    </source>
</evidence>
<comment type="caution">
    <text evidence="5">The sequence shown here is derived from an EMBL/GenBank/DDBJ whole genome shotgun (WGS) entry which is preliminary data.</text>
</comment>
<dbReference type="EMBL" id="QQTP01000011">
    <property type="protein sequence ID" value="RDJ22198.1"/>
    <property type="molecule type" value="Genomic_DNA"/>
</dbReference>
<dbReference type="Pfam" id="PF03328">
    <property type="entry name" value="HpcH_HpaI"/>
    <property type="match status" value="1"/>
</dbReference>
<dbReference type="InterPro" id="IPR040442">
    <property type="entry name" value="Pyrv_kinase-like_dom_sf"/>
</dbReference>
<dbReference type="GO" id="GO:0016832">
    <property type="term" value="F:aldehyde-lyase activity"/>
    <property type="evidence" value="ECO:0007669"/>
    <property type="project" value="TreeGrafter"/>
</dbReference>
<keyword evidence="6" id="KW-1185">Reference proteome</keyword>
<evidence type="ECO:0000259" key="4">
    <source>
        <dbReference type="Pfam" id="PF03328"/>
    </source>
</evidence>
<dbReference type="Proteomes" id="UP000255207">
    <property type="component" value="Unassembled WGS sequence"/>
</dbReference>
<proteinExistence type="inferred from homology"/>
<dbReference type="InterPro" id="IPR050251">
    <property type="entry name" value="HpcH-HpaI_aldolase"/>
</dbReference>
<name>A0A370L258_9HYPH</name>
<reference evidence="6" key="1">
    <citation type="submission" date="2018-07" db="EMBL/GenBank/DDBJ databases">
        <authorList>
            <person name="Safronova V.I."/>
            <person name="Chirak E.R."/>
            <person name="Sazanova A.L."/>
        </authorList>
    </citation>
    <scope>NUCLEOTIDE SEQUENCE [LARGE SCALE GENOMIC DNA]</scope>
    <source>
        <strain evidence="6">RCAM04685</strain>
    </source>
</reference>
<sequence>MSNATLQPNLFKRGLAEGKRQPGLWLTLESPNATEILAGSGYSWMLLDMEHTPVDASQVAHHLRAARGGTAELVVRIPWNEPIMMKRLLDAGVRSFMVPFVQSAEEARAAVAATRYPPHGIRGVSGNMRGNNYARIKDYGERYHEEQCIIVQIETPAAGAAIPEIGAIEGVDGIFVGPNDLAANMGLFGKPGAPEVRAEIDKMVGVIKKTGKAPGILNFNVAEARELFTQGYSYIAVGSDTAILARRSEALLAEINAA</sequence>
<comment type="similarity">
    <text evidence="1">Belongs to the HpcH/HpaI aldolase family.</text>
</comment>
<evidence type="ECO:0000256" key="1">
    <source>
        <dbReference type="ARBA" id="ARBA00005568"/>
    </source>
</evidence>
<dbReference type="RefSeq" id="WP_114831077.1">
    <property type="nucleotide sequence ID" value="NZ_QQTO01000034.1"/>
</dbReference>
<dbReference type="Gene3D" id="3.20.20.60">
    <property type="entry name" value="Phosphoenolpyruvate-binding domains"/>
    <property type="match status" value="1"/>
</dbReference>
<dbReference type="InterPro" id="IPR015813">
    <property type="entry name" value="Pyrv/PenolPyrv_kinase-like_dom"/>
</dbReference>
<evidence type="ECO:0000256" key="2">
    <source>
        <dbReference type="ARBA" id="ARBA00022723"/>
    </source>
</evidence>
<keyword evidence="2" id="KW-0479">Metal-binding</keyword>
<dbReference type="AlphaFoldDB" id="A0A370L258"/>
<dbReference type="OrthoDB" id="9802624at2"/>
<dbReference type="GO" id="GO:0005737">
    <property type="term" value="C:cytoplasm"/>
    <property type="evidence" value="ECO:0007669"/>
    <property type="project" value="TreeGrafter"/>
</dbReference>
<evidence type="ECO:0000256" key="3">
    <source>
        <dbReference type="ARBA" id="ARBA00023239"/>
    </source>
</evidence>
<gene>
    <name evidence="5" type="ORF">DWE98_20085</name>
</gene>
<organism evidence="5 6">
    <name type="scientific">Bosea caraganae</name>
    <dbReference type="NCBI Taxonomy" id="2763117"/>
    <lineage>
        <taxon>Bacteria</taxon>
        <taxon>Pseudomonadati</taxon>
        <taxon>Pseudomonadota</taxon>
        <taxon>Alphaproteobacteria</taxon>
        <taxon>Hyphomicrobiales</taxon>
        <taxon>Boseaceae</taxon>
        <taxon>Bosea</taxon>
    </lineage>
</organism>
<dbReference type="PANTHER" id="PTHR30502:SF0">
    <property type="entry name" value="PHOSPHOENOLPYRUVATE CARBOXYLASE FAMILY PROTEIN"/>
    <property type="match status" value="1"/>
</dbReference>
<feature type="domain" description="HpcH/HpaI aldolase/citrate lyase" evidence="4">
    <location>
        <begin position="23"/>
        <end position="244"/>
    </location>
</feature>
<dbReference type="GO" id="GO:0046872">
    <property type="term" value="F:metal ion binding"/>
    <property type="evidence" value="ECO:0007669"/>
    <property type="project" value="UniProtKB-KW"/>
</dbReference>
<evidence type="ECO:0000313" key="6">
    <source>
        <dbReference type="Proteomes" id="UP000255207"/>
    </source>
</evidence>
<dbReference type="SUPFAM" id="SSF51621">
    <property type="entry name" value="Phosphoenolpyruvate/pyruvate domain"/>
    <property type="match status" value="1"/>
</dbReference>
<accession>A0A370L258</accession>
<dbReference type="PANTHER" id="PTHR30502">
    <property type="entry name" value="2-KETO-3-DEOXY-L-RHAMNONATE ALDOLASE"/>
    <property type="match status" value="1"/>
</dbReference>
<dbReference type="InterPro" id="IPR005000">
    <property type="entry name" value="Aldolase/citrate-lyase_domain"/>
</dbReference>
<protein>
    <submittedName>
        <fullName evidence="5">4-hydroxy-2-oxo-heptane-1,7-dioate aldolase</fullName>
    </submittedName>
</protein>
<keyword evidence="3" id="KW-0456">Lyase</keyword>